<dbReference type="PROSITE" id="PS51186">
    <property type="entry name" value="GNAT"/>
    <property type="match status" value="1"/>
</dbReference>
<dbReference type="InterPro" id="IPR051531">
    <property type="entry name" value="N-acetyltransferase"/>
</dbReference>
<feature type="domain" description="N-acetyltransferase" evidence="1">
    <location>
        <begin position="13"/>
        <end position="178"/>
    </location>
</feature>
<dbReference type="OrthoDB" id="9132139at2"/>
<dbReference type="PANTHER" id="PTHR43792">
    <property type="entry name" value="GNAT FAMILY, PUTATIVE (AFU_ORTHOLOGUE AFUA_3G00765)-RELATED-RELATED"/>
    <property type="match status" value="1"/>
</dbReference>
<reference evidence="2 3" key="1">
    <citation type="submission" date="2015-02" db="EMBL/GenBank/DDBJ databases">
        <authorList>
            <person name="Ju K.-S."/>
            <person name="Doroghazi J.R."/>
            <person name="Metcalf W."/>
        </authorList>
    </citation>
    <scope>NUCLEOTIDE SEQUENCE [LARGE SCALE GENOMIC DNA]</scope>
    <source>
        <strain evidence="2 3">NRRL B-16140</strain>
    </source>
</reference>
<proteinExistence type="predicted"/>
<organism evidence="2 3">
    <name type="scientific">Lentzea aerocolonigenes</name>
    <name type="common">Lechevalieria aerocolonigenes</name>
    <name type="synonym">Saccharothrix aerocolonigenes</name>
    <dbReference type="NCBI Taxonomy" id="68170"/>
    <lineage>
        <taxon>Bacteria</taxon>
        <taxon>Bacillati</taxon>
        <taxon>Actinomycetota</taxon>
        <taxon>Actinomycetes</taxon>
        <taxon>Pseudonocardiales</taxon>
        <taxon>Pseudonocardiaceae</taxon>
        <taxon>Lentzea</taxon>
    </lineage>
</organism>
<dbReference type="PATRIC" id="fig|68170.10.peg.2813"/>
<comment type="caution">
    <text evidence="2">The sequence shown here is derived from an EMBL/GenBank/DDBJ whole genome shotgun (WGS) entry which is preliminary data.</text>
</comment>
<dbReference type="AlphaFoldDB" id="A0A0F0H197"/>
<protein>
    <submittedName>
        <fullName evidence="2">Acetyltransferase</fullName>
    </submittedName>
</protein>
<dbReference type="Pfam" id="PF13302">
    <property type="entry name" value="Acetyltransf_3"/>
    <property type="match status" value="1"/>
</dbReference>
<dbReference type="RefSeq" id="WP_045311981.1">
    <property type="nucleotide sequence ID" value="NZ_JYJG01000085.1"/>
</dbReference>
<accession>A0A0F0H197</accession>
<dbReference type="Gene3D" id="3.40.630.30">
    <property type="match status" value="1"/>
</dbReference>
<dbReference type="EMBL" id="JYJG01000085">
    <property type="protein sequence ID" value="KJK49355.1"/>
    <property type="molecule type" value="Genomic_DNA"/>
</dbReference>
<dbReference type="InterPro" id="IPR000182">
    <property type="entry name" value="GNAT_dom"/>
</dbReference>
<gene>
    <name evidence="2" type="ORF">UK23_14295</name>
</gene>
<dbReference type="SUPFAM" id="SSF55729">
    <property type="entry name" value="Acyl-CoA N-acyltransferases (Nat)"/>
    <property type="match status" value="1"/>
</dbReference>
<name>A0A0F0H197_LENAE</name>
<keyword evidence="3" id="KW-1185">Reference proteome</keyword>
<evidence type="ECO:0000313" key="2">
    <source>
        <dbReference type="EMBL" id="KJK49355.1"/>
    </source>
</evidence>
<keyword evidence="2" id="KW-0808">Transferase</keyword>
<sequence length="184" mass="21490">MLRPDYPIRTARLVLRPFQEDDLDVFHAYRSLPEVHRYLYNDTASREGVAELLARRINEHELTEEGQRLALAVCLDEEVIGDVALKWTNEANRQGEIGYSLHPAFQGKGYAQEAAAHMLKLGFEDLGLHRIQAECDARNEPSWRVMERLNMRREAHLRHHELFKGEWGDSYVYAMLAEEYREPI</sequence>
<dbReference type="InterPro" id="IPR016181">
    <property type="entry name" value="Acyl_CoA_acyltransferase"/>
</dbReference>
<dbReference type="Proteomes" id="UP000033393">
    <property type="component" value="Unassembled WGS sequence"/>
</dbReference>
<evidence type="ECO:0000259" key="1">
    <source>
        <dbReference type="PROSITE" id="PS51186"/>
    </source>
</evidence>
<dbReference type="CDD" id="cd04301">
    <property type="entry name" value="NAT_SF"/>
    <property type="match status" value="1"/>
</dbReference>
<dbReference type="GO" id="GO:0016747">
    <property type="term" value="F:acyltransferase activity, transferring groups other than amino-acyl groups"/>
    <property type="evidence" value="ECO:0007669"/>
    <property type="project" value="InterPro"/>
</dbReference>
<evidence type="ECO:0000313" key="3">
    <source>
        <dbReference type="Proteomes" id="UP000033393"/>
    </source>
</evidence>